<keyword evidence="3" id="KW-1185">Reference proteome</keyword>
<reference evidence="2 3" key="1">
    <citation type="submission" date="2021-06" db="EMBL/GenBank/DDBJ databases">
        <authorList>
            <person name="Palmer J.M."/>
        </authorList>
    </citation>
    <scope>NUCLEOTIDE SEQUENCE [LARGE SCALE GENOMIC DNA]</scope>
    <source>
        <strain evidence="3">if_2019</strain>
        <tissue evidence="2">Muscle</tissue>
    </source>
</reference>
<feature type="compositionally biased region" description="Basic and acidic residues" evidence="1">
    <location>
        <begin position="69"/>
        <end position="79"/>
    </location>
</feature>
<dbReference type="Proteomes" id="UP001482620">
    <property type="component" value="Unassembled WGS sequence"/>
</dbReference>
<evidence type="ECO:0000256" key="1">
    <source>
        <dbReference type="SAM" id="MobiDB-lite"/>
    </source>
</evidence>
<dbReference type="EMBL" id="JAHRIQ010093276">
    <property type="protein sequence ID" value="MEQ2251225.1"/>
    <property type="molecule type" value="Genomic_DNA"/>
</dbReference>
<feature type="compositionally biased region" description="Polar residues" evidence="1">
    <location>
        <begin position="55"/>
        <end position="67"/>
    </location>
</feature>
<feature type="region of interest" description="Disordered" evidence="1">
    <location>
        <begin position="1"/>
        <end position="90"/>
    </location>
</feature>
<feature type="compositionally biased region" description="Acidic residues" evidence="1">
    <location>
        <begin position="40"/>
        <end position="51"/>
    </location>
</feature>
<proteinExistence type="predicted"/>
<gene>
    <name evidence="2" type="ORF">ILYODFUR_008702</name>
</gene>
<organism evidence="2 3">
    <name type="scientific">Ilyodon furcidens</name>
    <name type="common">goldbreast splitfin</name>
    <dbReference type="NCBI Taxonomy" id="33524"/>
    <lineage>
        <taxon>Eukaryota</taxon>
        <taxon>Metazoa</taxon>
        <taxon>Chordata</taxon>
        <taxon>Craniata</taxon>
        <taxon>Vertebrata</taxon>
        <taxon>Euteleostomi</taxon>
        <taxon>Actinopterygii</taxon>
        <taxon>Neopterygii</taxon>
        <taxon>Teleostei</taxon>
        <taxon>Neoteleostei</taxon>
        <taxon>Acanthomorphata</taxon>
        <taxon>Ovalentaria</taxon>
        <taxon>Atherinomorphae</taxon>
        <taxon>Cyprinodontiformes</taxon>
        <taxon>Goodeidae</taxon>
        <taxon>Ilyodon</taxon>
    </lineage>
</organism>
<evidence type="ECO:0000313" key="3">
    <source>
        <dbReference type="Proteomes" id="UP001482620"/>
    </source>
</evidence>
<accession>A0ABV0V3J3</accession>
<protein>
    <submittedName>
        <fullName evidence="2">Uncharacterized protein</fullName>
    </submittedName>
</protein>
<name>A0ABV0V3J3_9TELE</name>
<sequence>MDELKGDRPLSNPSGNGVDIGLEEERTNGSDDHNSKANEEDSSLTDDESTFNEEAGSSTQQIPNVTEDSCPRTFEETWTSKKSNLCVTGP</sequence>
<feature type="compositionally biased region" description="Basic and acidic residues" evidence="1">
    <location>
        <begin position="23"/>
        <end position="39"/>
    </location>
</feature>
<feature type="compositionally biased region" description="Polar residues" evidence="1">
    <location>
        <begin position="80"/>
        <end position="90"/>
    </location>
</feature>
<comment type="caution">
    <text evidence="2">The sequence shown here is derived from an EMBL/GenBank/DDBJ whole genome shotgun (WGS) entry which is preliminary data.</text>
</comment>
<evidence type="ECO:0000313" key="2">
    <source>
        <dbReference type="EMBL" id="MEQ2251225.1"/>
    </source>
</evidence>